<dbReference type="KEGG" id="lxy:O159_01540"/>
<dbReference type="SMART" id="SM00895">
    <property type="entry name" value="FCD"/>
    <property type="match status" value="1"/>
</dbReference>
<dbReference type="Gene3D" id="1.10.10.10">
    <property type="entry name" value="Winged helix-like DNA-binding domain superfamily/Winged helix DNA-binding domain"/>
    <property type="match status" value="1"/>
</dbReference>
<gene>
    <name evidence="5" type="ORF">O159_01540</name>
</gene>
<name>U3P687_LEIXC</name>
<dbReference type="PANTHER" id="PTHR43537:SF45">
    <property type="entry name" value="GNTR FAMILY REGULATORY PROTEIN"/>
    <property type="match status" value="1"/>
</dbReference>
<dbReference type="InterPro" id="IPR008920">
    <property type="entry name" value="TF_FadR/GntR_C"/>
</dbReference>
<dbReference type="GO" id="GO:0003677">
    <property type="term" value="F:DNA binding"/>
    <property type="evidence" value="ECO:0007669"/>
    <property type="project" value="UniProtKB-KW"/>
</dbReference>
<evidence type="ECO:0000256" key="2">
    <source>
        <dbReference type="ARBA" id="ARBA00023125"/>
    </source>
</evidence>
<dbReference type="InterPro" id="IPR000524">
    <property type="entry name" value="Tscrpt_reg_HTH_GntR"/>
</dbReference>
<dbReference type="Pfam" id="PF00392">
    <property type="entry name" value="GntR"/>
    <property type="match status" value="1"/>
</dbReference>
<dbReference type="eggNOG" id="COG1802">
    <property type="taxonomic scope" value="Bacteria"/>
</dbReference>
<proteinExistence type="predicted"/>
<evidence type="ECO:0000313" key="5">
    <source>
        <dbReference type="EMBL" id="AGW40412.1"/>
    </source>
</evidence>
<feature type="domain" description="HTH gntR-type" evidence="4">
    <location>
        <begin position="5"/>
        <end position="72"/>
    </location>
</feature>
<evidence type="ECO:0000256" key="1">
    <source>
        <dbReference type="ARBA" id="ARBA00023015"/>
    </source>
</evidence>
<keyword evidence="6" id="KW-1185">Reference proteome</keyword>
<dbReference type="InterPro" id="IPR036390">
    <property type="entry name" value="WH_DNA-bd_sf"/>
</dbReference>
<dbReference type="SUPFAM" id="SSF46785">
    <property type="entry name" value="Winged helix' DNA-binding domain"/>
    <property type="match status" value="1"/>
</dbReference>
<dbReference type="SUPFAM" id="SSF48008">
    <property type="entry name" value="GntR ligand-binding domain-like"/>
    <property type="match status" value="1"/>
</dbReference>
<protein>
    <recommendedName>
        <fullName evidence="4">HTH gntR-type domain-containing protein</fullName>
    </recommendedName>
</protein>
<evidence type="ECO:0000313" key="6">
    <source>
        <dbReference type="Proteomes" id="UP000016743"/>
    </source>
</evidence>
<dbReference type="Proteomes" id="UP000016743">
    <property type="component" value="Chromosome"/>
</dbReference>
<dbReference type="InterPro" id="IPR036388">
    <property type="entry name" value="WH-like_DNA-bd_sf"/>
</dbReference>
<dbReference type="EMBL" id="CP006734">
    <property type="protein sequence ID" value="AGW40412.1"/>
    <property type="molecule type" value="Genomic_DNA"/>
</dbReference>
<organism evidence="5 6">
    <name type="scientific">Leifsonia xyli subsp. cynodontis DSM 46306</name>
    <dbReference type="NCBI Taxonomy" id="1389489"/>
    <lineage>
        <taxon>Bacteria</taxon>
        <taxon>Bacillati</taxon>
        <taxon>Actinomycetota</taxon>
        <taxon>Actinomycetes</taxon>
        <taxon>Micrococcales</taxon>
        <taxon>Microbacteriaceae</taxon>
        <taxon>Leifsonia</taxon>
    </lineage>
</organism>
<reference evidence="5 6" key="1">
    <citation type="journal article" date="2013" name="Genome Announc.">
        <title>Complete Genome Sequence of Leifsonia xyli subsp. cynodontis Strain DSM46306, a Gram-Positive Bacterial Pathogen of Grasses.</title>
        <authorList>
            <person name="Monteiro-Vitorello C.B."/>
            <person name="Zerillo M.M."/>
            <person name="Van Sluys M.A."/>
            <person name="Camargo L.E."/>
            <person name="Kitajima J.P."/>
        </authorList>
    </citation>
    <scope>NUCLEOTIDE SEQUENCE [LARGE SCALE GENOMIC DNA]</scope>
    <source>
        <strain evidence="5 6">DSM 46306</strain>
    </source>
</reference>
<keyword evidence="1" id="KW-0805">Transcription regulation</keyword>
<dbReference type="AlphaFoldDB" id="U3P687"/>
<sequence>MRSDILRAEEAADALRWEITDGELLPGAALPEAVIAGRLGVSRNTLREAFRLLGQDGLLEHSPNRGAFVAVPTVGAILDIYRVRRLVEGEAVAGSLPGHPALVRMREAVAASFAARDEDDWRAVGTANMLFHEAIVGLADSPRLTGLHRRIAAELRLAFGLADDLEYLHSPFLRANLEILEALEAGEAARAAVLLDECLIRGERVLLSVFGSGPARVSAG</sequence>
<dbReference type="PATRIC" id="fig|1389489.3.peg.147"/>
<evidence type="ECO:0000259" key="4">
    <source>
        <dbReference type="PROSITE" id="PS50949"/>
    </source>
</evidence>
<keyword evidence="3" id="KW-0804">Transcription</keyword>
<dbReference type="OrthoDB" id="8680240at2"/>
<dbReference type="PANTHER" id="PTHR43537">
    <property type="entry name" value="TRANSCRIPTIONAL REGULATOR, GNTR FAMILY"/>
    <property type="match status" value="1"/>
</dbReference>
<dbReference type="SMART" id="SM00345">
    <property type="entry name" value="HTH_GNTR"/>
    <property type="match status" value="1"/>
</dbReference>
<dbReference type="RefSeq" id="WP_021753859.1">
    <property type="nucleotide sequence ID" value="NC_022438.1"/>
</dbReference>
<dbReference type="GO" id="GO:0003700">
    <property type="term" value="F:DNA-binding transcription factor activity"/>
    <property type="evidence" value="ECO:0007669"/>
    <property type="project" value="InterPro"/>
</dbReference>
<keyword evidence="2" id="KW-0238">DNA-binding</keyword>
<dbReference type="InterPro" id="IPR011711">
    <property type="entry name" value="GntR_C"/>
</dbReference>
<accession>U3P687</accession>
<dbReference type="Gene3D" id="1.20.120.530">
    <property type="entry name" value="GntR ligand-binding domain-like"/>
    <property type="match status" value="1"/>
</dbReference>
<dbReference type="STRING" id="1389489.O159_01540"/>
<dbReference type="CDD" id="cd07377">
    <property type="entry name" value="WHTH_GntR"/>
    <property type="match status" value="1"/>
</dbReference>
<dbReference type="HOGENOM" id="CLU_017584_5_5_11"/>
<dbReference type="Pfam" id="PF07729">
    <property type="entry name" value="FCD"/>
    <property type="match status" value="1"/>
</dbReference>
<dbReference type="PROSITE" id="PS50949">
    <property type="entry name" value="HTH_GNTR"/>
    <property type="match status" value="1"/>
</dbReference>
<evidence type="ECO:0000256" key="3">
    <source>
        <dbReference type="ARBA" id="ARBA00023163"/>
    </source>
</evidence>